<feature type="coiled-coil region" evidence="6">
    <location>
        <begin position="81"/>
        <end position="108"/>
    </location>
</feature>
<feature type="compositionally biased region" description="Polar residues" evidence="7">
    <location>
        <begin position="1"/>
        <end position="11"/>
    </location>
</feature>
<comment type="subcellular location">
    <subcellularLocation>
        <location evidence="1">Nucleus</location>
    </subcellularLocation>
</comment>
<dbReference type="EMBL" id="JBANMG010000002">
    <property type="protein sequence ID" value="KAK6956577.1"/>
    <property type="molecule type" value="Genomic_DNA"/>
</dbReference>
<evidence type="ECO:0000256" key="1">
    <source>
        <dbReference type="ARBA" id="ARBA00004123"/>
    </source>
</evidence>
<dbReference type="InterPro" id="IPR001138">
    <property type="entry name" value="Zn2Cys6_DnaBD"/>
</dbReference>
<dbReference type="GO" id="GO:0008270">
    <property type="term" value="F:zinc ion binding"/>
    <property type="evidence" value="ECO:0007669"/>
    <property type="project" value="InterPro"/>
</dbReference>
<sequence>MAGASDRSTINAPPASSEDGVATNEYEQNHKRIRACIACRNMKIKCVSVPGSKDCETCIRFSRPCQDPGPPKARVKTSQKFTELEKKIDALTSALDAERRRYQQSLKQVREDVEWSRTPDSNFRGDDASPFIDQQDRHLEVVTGGGRETGTDSRDVVSRGLVDIHTASLLFNHWNVHMRPLMPSICFSSGETVNTIRAKKPILFLTIITIASTSIKPSIVNPLLAQLNSILAQEVFIQGLKSLDLLQSLVLFSQYYIQPPHIKAFALPQHIYSAVVMSHDLSLGTILRSNEKGNSEKEKEAYRTLLAVYFGASCSATLLRRHQPLLFSSSHRACMEALTRGNNTLTDDQWLCSLVGLQEIFDDASKTLNASYSCADESFGDFRTQHLLGIFRQRLADWKLSPSGDLDPLSVTELYIHQVAVRDYGRQIRAWLKVKDNENPNQPPPVFTATHTDALCHCLSTGANALNIYLSLDDVLTRSLPNVFLIWNLCAVVGLLKLGHFAEDLSRSRVNGPDNYSPPSPLDLLEALIQRLTTLSLHGYFPQSRPFLIAFKKLKTWYQQKKIICINSNGGCDDGSAEIVHDVLGTQTPPASPSPSHSRVHTPVRPQPDYQDHLRNNYDIQADPDNSILIPGLQSTAQPNINWDMGSHAFDPAKAPAHNTGALNANPDVAYPPGYFNDNIGDIGFGLDDMKDIDDFMMQTVDGGLWSLL</sequence>
<evidence type="ECO:0000256" key="3">
    <source>
        <dbReference type="ARBA" id="ARBA00023125"/>
    </source>
</evidence>
<keyword evidence="10" id="KW-1185">Reference proteome</keyword>
<dbReference type="Gene3D" id="4.10.240.10">
    <property type="entry name" value="Zn(2)-C6 fungal-type DNA-binding domain"/>
    <property type="match status" value="1"/>
</dbReference>
<feature type="region of interest" description="Disordered" evidence="7">
    <location>
        <begin position="1"/>
        <end position="24"/>
    </location>
</feature>
<dbReference type="InterPro" id="IPR036864">
    <property type="entry name" value="Zn2-C6_fun-type_DNA-bd_sf"/>
</dbReference>
<gene>
    <name evidence="9" type="ORF">Daesc_001855</name>
</gene>
<accession>A0AAX6MVZ8</accession>
<evidence type="ECO:0000313" key="10">
    <source>
        <dbReference type="Proteomes" id="UP001369815"/>
    </source>
</evidence>
<keyword evidence="5" id="KW-0539">Nucleus</keyword>
<feature type="domain" description="Zn(2)-C6 fungal-type" evidence="8">
    <location>
        <begin position="35"/>
        <end position="65"/>
    </location>
</feature>
<protein>
    <recommendedName>
        <fullName evidence="8">Zn(2)-C6 fungal-type domain-containing protein</fullName>
    </recommendedName>
</protein>
<evidence type="ECO:0000313" key="9">
    <source>
        <dbReference type="EMBL" id="KAK6956577.1"/>
    </source>
</evidence>
<proteinExistence type="predicted"/>
<dbReference type="GO" id="GO:0005634">
    <property type="term" value="C:nucleus"/>
    <property type="evidence" value="ECO:0007669"/>
    <property type="project" value="UniProtKB-SubCell"/>
</dbReference>
<dbReference type="CDD" id="cd12148">
    <property type="entry name" value="fungal_TF_MHR"/>
    <property type="match status" value="1"/>
</dbReference>
<dbReference type="GO" id="GO:0000976">
    <property type="term" value="F:transcription cis-regulatory region binding"/>
    <property type="evidence" value="ECO:0007669"/>
    <property type="project" value="TreeGrafter"/>
</dbReference>
<dbReference type="SUPFAM" id="SSF57701">
    <property type="entry name" value="Zn2/Cys6 DNA-binding domain"/>
    <property type="match status" value="1"/>
</dbReference>
<keyword evidence="3" id="KW-0238">DNA-binding</keyword>
<feature type="compositionally biased region" description="Polar residues" evidence="7">
    <location>
        <begin position="586"/>
        <end position="597"/>
    </location>
</feature>
<dbReference type="AlphaFoldDB" id="A0AAX6MVZ8"/>
<organism evidence="9 10">
    <name type="scientific">Daldinia eschscholtzii</name>
    <dbReference type="NCBI Taxonomy" id="292717"/>
    <lineage>
        <taxon>Eukaryota</taxon>
        <taxon>Fungi</taxon>
        <taxon>Dikarya</taxon>
        <taxon>Ascomycota</taxon>
        <taxon>Pezizomycotina</taxon>
        <taxon>Sordariomycetes</taxon>
        <taxon>Xylariomycetidae</taxon>
        <taxon>Xylariales</taxon>
        <taxon>Hypoxylaceae</taxon>
        <taxon>Daldinia</taxon>
    </lineage>
</organism>
<comment type="caution">
    <text evidence="9">The sequence shown here is derived from an EMBL/GenBank/DDBJ whole genome shotgun (WGS) entry which is preliminary data.</text>
</comment>
<dbReference type="PANTHER" id="PTHR31845:SF10">
    <property type="entry name" value="ZN(II)2CYS6 TRANSCRIPTION FACTOR (EUROFUNG)"/>
    <property type="match status" value="1"/>
</dbReference>
<name>A0AAX6MVZ8_9PEZI</name>
<keyword evidence="4" id="KW-0804">Transcription</keyword>
<evidence type="ECO:0000256" key="5">
    <source>
        <dbReference type="ARBA" id="ARBA00023242"/>
    </source>
</evidence>
<evidence type="ECO:0000259" key="8">
    <source>
        <dbReference type="PROSITE" id="PS00463"/>
    </source>
</evidence>
<dbReference type="PANTHER" id="PTHR31845">
    <property type="entry name" value="FINGER DOMAIN PROTEIN, PUTATIVE-RELATED"/>
    <property type="match status" value="1"/>
</dbReference>
<evidence type="ECO:0000256" key="2">
    <source>
        <dbReference type="ARBA" id="ARBA00023015"/>
    </source>
</evidence>
<evidence type="ECO:0000256" key="6">
    <source>
        <dbReference type="SAM" id="Coils"/>
    </source>
</evidence>
<dbReference type="Proteomes" id="UP001369815">
    <property type="component" value="Unassembled WGS sequence"/>
</dbReference>
<dbReference type="PROSITE" id="PS00463">
    <property type="entry name" value="ZN2_CY6_FUNGAL_1"/>
    <property type="match status" value="1"/>
</dbReference>
<keyword evidence="6" id="KW-0175">Coiled coil</keyword>
<dbReference type="GO" id="GO:0000981">
    <property type="term" value="F:DNA-binding transcription factor activity, RNA polymerase II-specific"/>
    <property type="evidence" value="ECO:0007669"/>
    <property type="project" value="InterPro"/>
</dbReference>
<dbReference type="InterPro" id="IPR051089">
    <property type="entry name" value="prtT"/>
</dbReference>
<feature type="region of interest" description="Disordered" evidence="7">
    <location>
        <begin position="586"/>
        <end position="606"/>
    </location>
</feature>
<evidence type="ECO:0000256" key="4">
    <source>
        <dbReference type="ARBA" id="ARBA00023163"/>
    </source>
</evidence>
<keyword evidence="2" id="KW-0805">Transcription regulation</keyword>
<dbReference type="CDD" id="cd00067">
    <property type="entry name" value="GAL4"/>
    <property type="match status" value="1"/>
</dbReference>
<dbReference type="SMART" id="SM00066">
    <property type="entry name" value="GAL4"/>
    <property type="match status" value="1"/>
</dbReference>
<reference evidence="9 10" key="1">
    <citation type="journal article" date="2024" name="Front Chem Biol">
        <title>Unveiling the potential of Daldinia eschscholtzii MFLUCC 19-0629 through bioactivity and bioinformatics studies for enhanced sustainable agriculture production.</title>
        <authorList>
            <person name="Brooks S."/>
            <person name="Weaver J.A."/>
            <person name="Klomchit A."/>
            <person name="Alharthi S.A."/>
            <person name="Onlamun T."/>
            <person name="Nurani R."/>
            <person name="Vong T.K."/>
            <person name="Alberti F."/>
            <person name="Greco C."/>
        </authorList>
    </citation>
    <scope>NUCLEOTIDE SEQUENCE [LARGE SCALE GENOMIC DNA]</scope>
    <source>
        <strain evidence="9">MFLUCC 19-0629</strain>
    </source>
</reference>
<evidence type="ECO:0000256" key="7">
    <source>
        <dbReference type="SAM" id="MobiDB-lite"/>
    </source>
</evidence>